<dbReference type="InterPro" id="IPR052035">
    <property type="entry name" value="ZnF_BED_domain_contain"/>
</dbReference>
<keyword evidence="4" id="KW-0862">Zinc</keyword>
<evidence type="ECO:0000256" key="4">
    <source>
        <dbReference type="ARBA" id="ARBA00022833"/>
    </source>
</evidence>
<proteinExistence type="predicted"/>
<evidence type="ECO:0000256" key="3">
    <source>
        <dbReference type="ARBA" id="ARBA00022771"/>
    </source>
</evidence>
<comment type="caution">
    <text evidence="6">The sequence shown here is derived from an EMBL/GenBank/DDBJ whole genome shotgun (WGS) entry which is preliminary data.</text>
</comment>
<dbReference type="GO" id="GO:0008270">
    <property type="term" value="F:zinc ion binding"/>
    <property type="evidence" value="ECO:0007669"/>
    <property type="project" value="UniProtKB-KW"/>
</dbReference>
<keyword evidence="2" id="KW-0479">Metal-binding</keyword>
<dbReference type="InterPro" id="IPR012337">
    <property type="entry name" value="RNaseH-like_sf"/>
</dbReference>
<keyword evidence="5" id="KW-0539">Nucleus</keyword>
<dbReference type="PANTHER" id="PTHR46481">
    <property type="entry name" value="ZINC FINGER BED DOMAIN-CONTAINING PROTEIN 4"/>
    <property type="match status" value="1"/>
</dbReference>
<evidence type="ECO:0000256" key="2">
    <source>
        <dbReference type="ARBA" id="ARBA00022723"/>
    </source>
</evidence>
<evidence type="ECO:0000313" key="6">
    <source>
        <dbReference type="EMBL" id="KAF5372594.1"/>
    </source>
</evidence>
<dbReference type="EMBL" id="JAACJM010000005">
    <property type="protein sequence ID" value="KAF5372594.1"/>
    <property type="molecule type" value="Genomic_DNA"/>
</dbReference>
<name>A0A8H5LX48_9AGAR</name>
<comment type="subcellular location">
    <subcellularLocation>
        <location evidence="1">Nucleus</location>
    </subcellularLocation>
</comment>
<dbReference type="Proteomes" id="UP000559256">
    <property type="component" value="Unassembled WGS sequence"/>
</dbReference>
<reference evidence="6 7" key="1">
    <citation type="journal article" date="2020" name="ISME J.">
        <title>Uncovering the hidden diversity of litter-decomposition mechanisms in mushroom-forming fungi.</title>
        <authorList>
            <person name="Floudas D."/>
            <person name="Bentzer J."/>
            <person name="Ahren D."/>
            <person name="Johansson T."/>
            <person name="Persson P."/>
            <person name="Tunlid A."/>
        </authorList>
    </citation>
    <scope>NUCLEOTIDE SEQUENCE [LARGE SCALE GENOMIC DNA]</scope>
    <source>
        <strain evidence="6 7">CBS 291.85</strain>
    </source>
</reference>
<evidence type="ECO:0000313" key="7">
    <source>
        <dbReference type="Proteomes" id="UP000559256"/>
    </source>
</evidence>
<keyword evidence="3" id="KW-0863">Zinc-finger</keyword>
<gene>
    <name evidence="6" type="ORF">D9758_005206</name>
</gene>
<sequence>MTSALTGHLKCHFLAHCPMYEVLHQRQEPPTQEEKDIASNKISLDSDAAKDYLKKLDTISNNIQSMFEKQLTVKQEPWDQAKFEELLAKWMAACDQLFTAVKDPEFQELLQYTHHGHSVIEQYRAHFSEVESQFVISLDAWTSSNGYAFMAIIAHYIDNKGKLIELLIDFRELIGEHSGENVADAVWDTLEKFGITAWVVAFVMDNKTNNDTLVEYFGQKCTEQVLKLLEAIGAVSKASSQEAYQDSATACVEREFDDEAMLFEDGEDDLRKIVRHVRSSPQHRKAWLKEVEISLSSGTSNKQETALMLILDVRMCWSSTHQMLRRALQYKSMINSYCARDKELRKFELEDSEWNSLKLASDWLKIFCAATTEMSTTKRPMLSKTLATLHGLQDNLRTVLLQLPHSADPALCWGLMEAHSKLSDYYFKFDQSPYYTWTALLNPCISSEGLASDYRRKPDLLMDIEVAKVQFEHHFLTKYQQSETLDSTTSPAVSVHIPSIDDSPVKFDFLSRYAQPSSSPSSLQDELDEYFQITSSCAKNGGMLSESNSLICTTLLMMSCVFPAPL</sequence>
<dbReference type="GO" id="GO:0005634">
    <property type="term" value="C:nucleus"/>
    <property type="evidence" value="ECO:0007669"/>
    <property type="project" value="UniProtKB-SubCell"/>
</dbReference>
<dbReference type="OrthoDB" id="3259198at2759"/>
<evidence type="ECO:0000256" key="5">
    <source>
        <dbReference type="ARBA" id="ARBA00023242"/>
    </source>
</evidence>
<protein>
    <submittedName>
        <fullName evidence="6">Uncharacterized protein</fullName>
    </submittedName>
</protein>
<evidence type="ECO:0000256" key="1">
    <source>
        <dbReference type="ARBA" id="ARBA00004123"/>
    </source>
</evidence>
<dbReference type="SUPFAM" id="SSF53098">
    <property type="entry name" value="Ribonuclease H-like"/>
    <property type="match status" value="1"/>
</dbReference>
<dbReference type="AlphaFoldDB" id="A0A8H5LX48"/>
<organism evidence="6 7">
    <name type="scientific">Tetrapyrgos nigripes</name>
    <dbReference type="NCBI Taxonomy" id="182062"/>
    <lineage>
        <taxon>Eukaryota</taxon>
        <taxon>Fungi</taxon>
        <taxon>Dikarya</taxon>
        <taxon>Basidiomycota</taxon>
        <taxon>Agaricomycotina</taxon>
        <taxon>Agaricomycetes</taxon>
        <taxon>Agaricomycetidae</taxon>
        <taxon>Agaricales</taxon>
        <taxon>Marasmiineae</taxon>
        <taxon>Marasmiaceae</taxon>
        <taxon>Tetrapyrgos</taxon>
    </lineage>
</organism>
<keyword evidence="7" id="KW-1185">Reference proteome</keyword>
<accession>A0A8H5LX48</accession>
<dbReference type="PANTHER" id="PTHR46481:SF10">
    <property type="entry name" value="ZINC FINGER BED DOMAIN-CONTAINING PROTEIN 39"/>
    <property type="match status" value="1"/>
</dbReference>